<organism evidence="2 3">
    <name type="scientific">Puccinia graminis f. sp. tritici</name>
    <dbReference type="NCBI Taxonomy" id="56615"/>
    <lineage>
        <taxon>Eukaryota</taxon>
        <taxon>Fungi</taxon>
        <taxon>Dikarya</taxon>
        <taxon>Basidiomycota</taxon>
        <taxon>Pucciniomycotina</taxon>
        <taxon>Pucciniomycetes</taxon>
        <taxon>Pucciniales</taxon>
        <taxon>Pucciniaceae</taxon>
        <taxon>Puccinia</taxon>
    </lineage>
</organism>
<evidence type="ECO:0000313" key="3">
    <source>
        <dbReference type="Proteomes" id="UP000324748"/>
    </source>
</evidence>
<feature type="region of interest" description="Disordered" evidence="1">
    <location>
        <begin position="200"/>
        <end position="237"/>
    </location>
</feature>
<sequence length="700" mass="77293">MKRRLCSTDDESFDSFKRRHIAHAKSEKNSAAPQSSRGCRKDLLGLNDTDQVTSAHSGVTHRTCVFAQGSSTSTLGKKGCQARAVSSKSGWEERLEKAFGAIHPDESNPGKKLVSSSHRELELTSSDGIRSPALSKTDVANSEKRKTFINNLQCIKPTLLARDQLKNGRSKPESSCIKKIKRPPWDINPLGWRNELFQLDGNGERMSPRNHKKRLSPLKPISRNHNGDKKRSDKKPKKLVPLSNLLISAKEYYELSILTPVALEREERYNWGHLKKNDRVKKKLMHRKIRVLEMSSQAPAPSVEILERRFRAHRESAKQRAQLRPSCKPQSSTYTKLTGKHLGAPRPAVGAETANQREPALNNEHRQSSPQTQIPLISKYFPDPAENSRSFPFKSCSGRPPGPVSTSPPEIEGNPGPNSGSPNPTTFGPAIQSDTLIELSQPEIQFHVNADVPLRHSKVKTSPVTNDSKSGRQNWGAPEEDKYKDAQGEEEFEAGVPTSNQIPIQTRSGLSPLRDAIPFDIPSKKSPNSSHLLVEDSNRKNPEPESITQGPAGIHLKGGTENNFNRINPLPPAGSLKSGRKLMTFDPDAKDSRTDPVNSLKSKFEPISSDGFVSWDSEEYNNPPKTSNKCQIRPVNKLLRGSKMGSNEAGENSNSDCTDDSWPGFPWVNESPQDPGPSNKASGSSLGDMDMLDGNVKIGQ</sequence>
<reference evidence="2 3" key="1">
    <citation type="submission" date="2019-05" db="EMBL/GenBank/DDBJ databases">
        <title>Emergence of the Ug99 lineage of the wheat stem rust pathogen through somatic hybridization.</title>
        <authorList>
            <person name="Li F."/>
            <person name="Upadhyaya N.M."/>
            <person name="Sperschneider J."/>
            <person name="Matny O."/>
            <person name="Nguyen-Phuc H."/>
            <person name="Mago R."/>
            <person name="Raley C."/>
            <person name="Miller M.E."/>
            <person name="Silverstein K.A.T."/>
            <person name="Henningsen E."/>
            <person name="Hirsch C.D."/>
            <person name="Visser B."/>
            <person name="Pretorius Z.A."/>
            <person name="Steffenson B.J."/>
            <person name="Schwessinger B."/>
            <person name="Dodds P.N."/>
            <person name="Figueroa M."/>
        </authorList>
    </citation>
    <scope>NUCLEOTIDE SEQUENCE [LARGE SCALE GENOMIC DNA]</scope>
    <source>
        <strain evidence="2">21-0</strain>
    </source>
</reference>
<feature type="compositionally biased region" description="Polar residues" evidence="1">
    <location>
        <begin position="460"/>
        <end position="473"/>
    </location>
</feature>
<dbReference type="Proteomes" id="UP000324748">
    <property type="component" value="Unassembled WGS sequence"/>
</dbReference>
<evidence type="ECO:0000313" key="2">
    <source>
        <dbReference type="EMBL" id="KAA1096221.1"/>
    </source>
</evidence>
<dbReference type="AlphaFoldDB" id="A0A5B0P443"/>
<feature type="compositionally biased region" description="Low complexity" evidence="1">
    <location>
        <begin position="413"/>
        <end position="424"/>
    </location>
</feature>
<keyword evidence="3" id="KW-1185">Reference proteome</keyword>
<protein>
    <submittedName>
        <fullName evidence="2">Uncharacterized protein</fullName>
    </submittedName>
</protein>
<feature type="compositionally biased region" description="Basic and acidic residues" evidence="1">
    <location>
        <begin position="533"/>
        <end position="543"/>
    </location>
</feature>
<evidence type="ECO:0000256" key="1">
    <source>
        <dbReference type="SAM" id="MobiDB-lite"/>
    </source>
</evidence>
<feature type="compositionally biased region" description="Polar residues" evidence="1">
    <location>
        <begin position="497"/>
        <end position="509"/>
    </location>
</feature>
<proteinExistence type="predicted"/>
<feature type="region of interest" description="Disordered" evidence="1">
    <location>
        <begin position="314"/>
        <end position="430"/>
    </location>
</feature>
<feature type="region of interest" description="Disordered" evidence="1">
    <location>
        <begin position="455"/>
        <end position="700"/>
    </location>
</feature>
<dbReference type="EMBL" id="VSWC01000067">
    <property type="protein sequence ID" value="KAA1096221.1"/>
    <property type="molecule type" value="Genomic_DNA"/>
</dbReference>
<accession>A0A5B0P443</accession>
<dbReference type="OrthoDB" id="2498631at2759"/>
<gene>
    <name evidence="2" type="ORF">PGT21_008977</name>
</gene>
<comment type="caution">
    <text evidence="2">The sequence shown here is derived from an EMBL/GenBank/DDBJ whole genome shotgun (WGS) entry which is preliminary data.</text>
</comment>
<name>A0A5B0P443_PUCGR</name>